<evidence type="ECO:0000313" key="2">
    <source>
        <dbReference type="Proteomes" id="UP001172457"/>
    </source>
</evidence>
<keyword evidence="2" id="KW-1185">Reference proteome</keyword>
<dbReference type="EMBL" id="JARYMX010000007">
    <property type="protein sequence ID" value="KAJ9542607.1"/>
    <property type="molecule type" value="Genomic_DNA"/>
</dbReference>
<accession>A0AA38T0L6</accession>
<evidence type="ECO:0008006" key="3">
    <source>
        <dbReference type="Google" id="ProtNLM"/>
    </source>
</evidence>
<dbReference type="PANTHER" id="PTHR11697">
    <property type="entry name" value="GENERAL TRANSCRIPTION FACTOR 2-RELATED ZINC FINGER PROTEIN"/>
    <property type="match status" value="1"/>
</dbReference>
<proteinExistence type="predicted"/>
<protein>
    <recommendedName>
        <fullName evidence="3">HAT C-terminal dimerisation domain-containing protein</fullName>
    </recommendedName>
</protein>
<evidence type="ECO:0000313" key="1">
    <source>
        <dbReference type="EMBL" id="KAJ9542607.1"/>
    </source>
</evidence>
<dbReference type="PANTHER" id="PTHR11697:SF230">
    <property type="entry name" value="ZINC FINGER, MYM DOMAIN CONTAINING 1"/>
    <property type="match status" value="1"/>
</dbReference>
<dbReference type="InterPro" id="IPR055298">
    <property type="entry name" value="AtLOH3-like"/>
</dbReference>
<dbReference type="AlphaFoldDB" id="A0AA38T0L6"/>
<gene>
    <name evidence="1" type="ORF">OSB04_029113</name>
</gene>
<comment type="caution">
    <text evidence="1">The sequence shown here is derived from an EMBL/GenBank/DDBJ whole genome shotgun (WGS) entry which is preliminary data.</text>
</comment>
<reference evidence="1" key="1">
    <citation type="submission" date="2023-03" db="EMBL/GenBank/DDBJ databases">
        <title>Chromosome-scale reference genome and RAD-based genetic map of yellow starthistle (Centaurea solstitialis) reveal putative structural variation and QTLs associated with invader traits.</title>
        <authorList>
            <person name="Reatini B."/>
            <person name="Cang F.A."/>
            <person name="Jiang Q."/>
            <person name="Mckibben M.T.W."/>
            <person name="Barker M.S."/>
            <person name="Rieseberg L.H."/>
            <person name="Dlugosch K.M."/>
        </authorList>
    </citation>
    <scope>NUCLEOTIDE SEQUENCE</scope>
    <source>
        <strain evidence="1">CAN-66</strain>
        <tissue evidence="1">Leaf</tissue>
    </source>
</reference>
<sequence>MALPSIPTKVDLNDLPLNPSKKKKISEYHHNQKDEVRRKYLIKELCQPRGHDFLRRKYLIKELCQPRGHDFLRRIIGNKSRRFNPTWFVQYGNWLEYSIKVVTPAKYVEIINGRVKEGGENKSNESVGVNSLYFPKYERRVVDATGLDVGFSEPNGVWLLLDKLKCRREVDVKMDRRLELIRFKPAKRFSSNQVTYKPTLVQCGAHYRDADIGWRETADDEYSQYMCPNGTSETELTDGGRDTCLIAPLSSTRDGQNDGAPPCQIKLFAYAVTYSETIVVDKRLDIHVGHIKSFHNRAIKKCEDLIKQDQSIIVALVFPVATATVERYFSAMKLVKLALRNRICDDFLNAFVICAVEKEILAKVTNQDVMTCFQMMKIRRNQLM</sequence>
<organism evidence="1 2">
    <name type="scientific">Centaurea solstitialis</name>
    <name type="common">yellow star-thistle</name>
    <dbReference type="NCBI Taxonomy" id="347529"/>
    <lineage>
        <taxon>Eukaryota</taxon>
        <taxon>Viridiplantae</taxon>
        <taxon>Streptophyta</taxon>
        <taxon>Embryophyta</taxon>
        <taxon>Tracheophyta</taxon>
        <taxon>Spermatophyta</taxon>
        <taxon>Magnoliopsida</taxon>
        <taxon>eudicotyledons</taxon>
        <taxon>Gunneridae</taxon>
        <taxon>Pentapetalae</taxon>
        <taxon>asterids</taxon>
        <taxon>campanulids</taxon>
        <taxon>Asterales</taxon>
        <taxon>Asteraceae</taxon>
        <taxon>Carduoideae</taxon>
        <taxon>Cardueae</taxon>
        <taxon>Centaureinae</taxon>
        <taxon>Centaurea</taxon>
    </lineage>
</organism>
<name>A0AA38T0L6_9ASTR</name>
<dbReference type="Proteomes" id="UP001172457">
    <property type="component" value="Chromosome 7"/>
</dbReference>